<dbReference type="RefSeq" id="WP_205133908.1">
    <property type="nucleotide sequence ID" value="NZ_JACSNT010000010.1"/>
</dbReference>
<evidence type="ECO:0000313" key="1">
    <source>
        <dbReference type="EMBL" id="MBM6878236.1"/>
    </source>
</evidence>
<reference evidence="1 2" key="1">
    <citation type="journal article" date="2021" name="Sci. Rep.">
        <title>The distribution of antibiotic resistance genes in chicken gut microbiota commensals.</title>
        <authorList>
            <person name="Juricova H."/>
            <person name="Matiasovicova J."/>
            <person name="Kubasova T."/>
            <person name="Cejkova D."/>
            <person name="Rychlik I."/>
        </authorList>
    </citation>
    <scope>NUCLEOTIDE SEQUENCE [LARGE SCALE GENOMIC DNA]</scope>
    <source>
        <strain evidence="1 2">An431b</strain>
    </source>
</reference>
<organism evidence="1 2">
    <name type="scientific">Anaerotignum lactatifermentans</name>
    <dbReference type="NCBI Taxonomy" id="160404"/>
    <lineage>
        <taxon>Bacteria</taxon>
        <taxon>Bacillati</taxon>
        <taxon>Bacillota</taxon>
        <taxon>Clostridia</taxon>
        <taxon>Lachnospirales</taxon>
        <taxon>Anaerotignaceae</taxon>
        <taxon>Anaerotignum</taxon>
    </lineage>
</organism>
<dbReference type="Proteomes" id="UP000729290">
    <property type="component" value="Unassembled WGS sequence"/>
</dbReference>
<evidence type="ECO:0000313" key="2">
    <source>
        <dbReference type="Proteomes" id="UP000729290"/>
    </source>
</evidence>
<gene>
    <name evidence="1" type="ORF">H9X83_08705</name>
</gene>
<protein>
    <submittedName>
        <fullName evidence="1">Uncharacterized protein</fullName>
    </submittedName>
</protein>
<keyword evidence="2" id="KW-1185">Reference proteome</keyword>
<accession>A0ABS2G9Y8</accession>
<comment type="caution">
    <text evidence="1">The sequence shown here is derived from an EMBL/GenBank/DDBJ whole genome shotgun (WGS) entry which is preliminary data.</text>
</comment>
<name>A0ABS2G9Y8_9FIRM</name>
<proteinExistence type="predicted"/>
<sequence>MNKKEFDQVVGLACFLERYTAQATPCRDKTFSFSKEDQLIWKGYFETLIKPGILPDGMAFGKPDNNCPDGIGTDGEAFSDEFFQLLMQCYKYLYKALSCGEIFLEHDGWYVTDRKGTR</sequence>
<dbReference type="EMBL" id="JACSNV010000011">
    <property type="protein sequence ID" value="MBM6878236.1"/>
    <property type="molecule type" value="Genomic_DNA"/>
</dbReference>